<evidence type="ECO:0000313" key="3">
    <source>
        <dbReference type="EMBL" id="BDD12021.1"/>
    </source>
</evidence>
<feature type="compositionally biased region" description="Basic and acidic residues" evidence="1">
    <location>
        <begin position="329"/>
        <end position="348"/>
    </location>
</feature>
<dbReference type="InterPro" id="IPR019861">
    <property type="entry name" value="PorP/SprF_Bacteroidetes"/>
</dbReference>
<evidence type="ECO:0000259" key="2">
    <source>
        <dbReference type="Pfam" id="PF05036"/>
    </source>
</evidence>
<dbReference type="SUPFAM" id="SSF110997">
    <property type="entry name" value="Sporulation related repeat"/>
    <property type="match status" value="1"/>
</dbReference>
<feature type="region of interest" description="Disordered" evidence="1">
    <location>
        <begin position="329"/>
        <end position="352"/>
    </location>
</feature>
<proteinExistence type="predicted"/>
<dbReference type="Proteomes" id="UP001348817">
    <property type="component" value="Plasmid pFA2"/>
</dbReference>
<dbReference type="KEGG" id="fax:FUAX_44530"/>
<dbReference type="InterPro" id="IPR036680">
    <property type="entry name" value="SPOR-like_sf"/>
</dbReference>
<dbReference type="Pfam" id="PF05036">
    <property type="entry name" value="SPOR"/>
    <property type="match status" value="1"/>
</dbReference>
<dbReference type="Pfam" id="PF11751">
    <property type="entry name" value="PorP_SprF"/>
    <property type="match status" value="1"/>
</dbReference>
<reference evidence="3 4" key="1">
    <citation type="submission" date="2021-12" db="EMBL/GenBank/DDBJ databases">
        <title>Genome sequencing of bacteria with rrn-lacking chromosome and rrn-plasmid.</title>
        <authorList>
            <person name="Anda M."/>
            <person name="Iwasaki W."/>
        </authorList>
    </citation>
    <scope>NUCLEOTIDE SEQUENCE [LARGE SCALE GENOMIC DNA]</scope>
    <source>
        <strain evidence="3 4">DSM 100852</strain>
        <plasmid evidence="3 4">pFA2</plasmid>
    </source>
</reference>
<feature type="domain" description="SPOR" evidence="2">
    <location>
        <begin position="360"/>
        <end position="427"/>
    </location>
</feature>
<gene>
    <name evidence="3" type="ORF">FUAX_44530</name>
</gene>
<dbReference type="AlphaFoldDB" id="A0AAU9CIS9"/>
<accession>A0AAU9CIS9</accession>
<sequence>MGLLAIVSVAQAQMTTPYGTLFYKFGFLRNPAQVVNYQHAVYVGYQNYWVDVSGAPQNLFVGGIYRFRPEVAISMSLDKYMESFVTRTSGRLQGAYKFKIDKKQSLKFGLEAKIVDTRLDMDKIVVFDHEPLLRELDRTAPYVYFSAGAEYVYDRFSAEVFIPQGTEHSFDVTEGVYALANYSVPLKKGFEVKGGAGGGILYESGYWEVDAQVSYQSAFDLNLRYHSLGIVSMGFAINFGQLTGSASYSANVKSDSGMGGNHEAFLMYGGEVSDIRKRRFNKNKKLSGKSIDIGDELQRLEEQNEELAKSLDKVLEELEELNKKQQDFIDSEKGESKMKSYPLEHMESAEESDEKDEVKAGYYVVVASSKHMADFEKLKASLAKVGMKAGVFFNNRKERYYLYTAKFDTMKEAMKEMKRMRKSRFKGVRVHRYKPE</sequence>
<organism evidence="3 4">
    <name type="scientific">Fulvitalea axinellae</name>
    <dbReference type="NCBI Taxonomy" id="1182444"/>
    <lineage>
        <taxon>Bacteria</taxon>
        <taxon>Pseudomonadati</taxon>
        <taxon>Bacteroidota</taxon>
        <taxon>Cytophagia</taxon>
        <taxon>Cytophagales</taxon>
        <taxon>Persicobacteraceae</taxon>
        <taxon>Fulvitalea</taxon>
    </lineage>
</organism>
<keyword evidence="4" id="KW-1185">Reference proteome</keyword>
<dbReference type="InterPro" id="IPR007730">
    <property type="entry name" value="SPOR-like_dom"/>
</dbReference>
<evidence type="ECO:0000256" key="1">
    <source>
        <dbReference type="SAM" id="MobiDB-lite"/>
    </source>
</evidence>
<dbReference type="GO" id="GO:0042834">
    <property type="term" value="F:peptidoglycan binding"/>
    <property type="evidence" value="ECO:0007669"/>
    <property type="project" value="InterPro"/>
</dbReference>
<dbReference type="EMBL" id="AP025316">
    <property type="protein sequence ID" value="BDD12021.1"/>
    <property type="molecule type" value="Genomic_DNA"/>
</dbReference>
<geneLocation type="plasmid" evidence="3 4">
    <name>pFA2</name>
</geneLocation>
<keyword evidence="3" id="KW-0614">Plasmid</keyword>
<evidence type="ECO:0000313" key="4">
    <source>
        <dbReference type="Proteomes" id="UP001348817"/>
    </source>
</evidence>
<protein>
    <recommendedName>
        <fullName evidence="2">SPOR domain-containing protein</fullName>
    </recommendedName>
</protein>
<name>A0AAU9CIS9_9BACT</name>